<dbReference type="RefSeq" id="WP_307401523.1">
    <property type="nucleotide sequence ID" value="NZ_JAUSUX010000010.1"/>
</dbReference>
<sequence length="80" mass="8752">MAVKVRCGRGSTSLLAKGKGAHREVGSGGAGGKATARGWVGYFALAETPGPLREIEGCLMRRLRACLWKQWKRVRTRIRL</sequence>
<dbReference type="InterPro" id="IPR013597">
    <property type="entry name" value="Mat_intron_G2"/>
</dbReference>
<keyword evidence="3" id="KW-1185">Reference proteome</keyword>
<accession>A0ABU0B2A8</accession>
<dbReference type="EMBL" id="JAUSUX010000010">
    <property type="protein sequence ID" value="MDQ0286404.1"/>
    <property type="molecule type" value="Genomic_DNA"/>
</dbReference>
<evidence type="ECO:0000313" key="2">
    <source>
        <dbReference type="EMBL" id="MDQ0286404.1"/>
    </source>
</evidence>
<proteinExistence type="predicted"/>
<evidence type="ECO:0000259" key="1">
    <source>
        <dbReference type="Pfam" id="PF08388"/>
    </source>
</evidence>
<gene>
    <name evidence="2" type="ORF">J2Z49_001518</name>
</gene>
<name>A0ABU0B2A8_9FIRM</name>
<evidence type="ECO:0000313" key="3">
    <source>
        <dbReference type="Proteomes" id="UP001225644"/>
    </source>
</evidence>
<dbReference type="Proteomes" id="UP001225644">
    <property type="component" value="Unassembled WGS sequence"/>
</dbReference>
<feature type="domain" description="Group II intron maturase-specific" evidence="1">
    <location>
        <begin position="36"/>
        <end position="76"/>
    </location>
</feature>
<reference evidence="2 3" key="1">
    <citation type="submission" date="2023-07" db="EMBL/GenBank/DDBJ databases">
        <title>Genomic Encyclopedia of Type Strains, Phase IV (KMG-IV): sequencing the most valuable type-strain genomes for metagenomic binning, comparative biology and taxonomic classification.</title>
        <authorList>
            <person name="Goeker M."/>
        </authorList>
    </citation>
    <scope>NUCLEOTIDE SEQUENCE [LARGE SCALE GENOMIC DNA]</scope>
    <source>
        <strain evidence="2 3">DSM 12396</strain>
    </source>
</reference>
<comment type="caution">
    <text evidence="2">The sequence shown here is derived from an EMBL/GenBank/DDBJ whole genome shotgun (WGS) entry which is preliminary data.</text>
</comment>
<organism evidence="2 3">
    <name type="scientific">Desulfofundulus luciae</name>
    <dbReference type="NCBI Taxonomy" id="74702"/>
    <lineage>
        <taxon>Bacteria</taxon>
        <taxon>Bacillati</taxon>
        <taxon>Bacillota</taxon>
        <taxon>Clostridia</taxon>
        <taxon>Eubacteriales</taxon>
        <taxon>Peptococcaceae</taxon>
        <taxon>Desulfofundulus</taxon>
    </lineage>
</organism>
<protein>
    <recommendedName>
        <fullName evidence="1">Group II intron maturase-specific domain-containing protein</fullName>
    </recommendedName>
</protein>
<dbReference type="Pfam" id="PF08388">
    <property type="entry name" value="GIIM"/>
    <property type="match status" value="1"/>
</dbReference>